<organism evidence="2 3">
    <name type="scientific">Catenaria anguillulae PL171</name>
    <dbReference type="NCBI Taxonomy" id="765915"/>
    <lineage>
        <taxon>Eukaryota</taxon>
        <taxon>Fungi</taxon>
        <taxon>Fungi incertae sedis</taxon>
        <taxon>Blastocladiomycota</taxon>
        <taxon>Blastocladiomycetes</taxon>
        <taxon>Blastocladiales</taxon>
        <taxon>Catenariaceae</taxon>
        <taxon>Catenaria</taxon>
    </lineage>
</organism>
<feature type="compositionally biased region" description="Low complexity" evidence="1">
    <location>
        <begin position="7"/>
        <end position="18"/>
    </location>
</feature>
<proteinExistence type="predicted"/>
<feature type="compositionally biased region" description="Polar residues" evidence="1">
    <location>
        <begin position="25"/>
        <end position="34"/>
    </location>
</feature>
<name>A0A1Y2I0Q6_9FUNG</name>
<reference evidence="2 3" key="1">
    <citation type="submission" date="2016-07" db="EMBL/GenBank/DDBJ databases">
        <title>Pervasive Adenine N6-methylation of Active Genes in Fungi.</title>
        <authorList>
            <consortium name="DOE Joint Genome Institute"/>
            <person name="Mondo S.J."/>
            <person name="Dannebaum R.O."/>
            <person name="Kuo R.C."/>
            <person name="Labutti K."/>
            <person name="Haridas S."/>
            <person name="Kuo A."/>
            <person name="Salamov A."/>
            <person name="Ahrendt S.R."/>
            <person name="Lipzen A."/>
            <person name="Sullivan W."/>
            <person name="Andreopoulos W.B."/>
            <person name="Clum A."/>
            <person name="Lindquist E."/>
            <person name="Daum C."/>
            <person name="Ramamoorthy G.K."/>
            <person name="Gryganskyi A."/>
            <person name="Culley D."/>
            <person name="Magnuson J.K."/>
            <person name="James T.Y."/>
            <person name="O'Malley M.A."/>
            <person name="Stajich J.E."/>
            <person name="Spatafora J.W."/>
            <person name="Visel A."/>
            <person name="Grigoriev I.V."/>
        </authorList>
    </citation>
    <scope>NUCLEOTIDE SEQUENCE [LARGE SCALE GENOMIC DNA]</scope>
    <source>
        <strain evidence="2 3">PL171</strain>
    </source>
</reference>
<comment type="caution">
    <text evidence="2">The sequence shown here is derived from an EMBL/GenBank/DDBJ whole genome shotgun (WGS) entry which is preliminary data.</text>
</comment>
<evidence type="ECO:0000313" key="2">
    <source>
        <dbReference type="EMBL" id="ORZ38982.1"/>
    </source>
</evidence>
<dbReference type="Gene3D" id="1.10.357.40">
    <property type="entry name" value="YbiA-like"/>
    <property type="match status" value="1"/>
</dbReference>
<dbReference type="OrthoDB" id="206452at2759"/>
<evidence type="ECO:0000256" key="1">
    <source>
        <dbReference type="SAM" id="MobiDB-lite"/>
    </source>
</evidence>
<dbReference type="AlphaFoldDB" id="A0A1Y2I0Q6"/>
<feature type="region of interest" description="Disordered" evidence="1">
    <location>
        <begin position="1"/>
        <end position="68"/>
    </location>
</feature>
<evidence type="ECO:0000313" key="3">
    <source>
        <dbReference type="Proteomes" id="UP000193411"/>
    </source>
</evidence>
<protein>
    <submittedName>
        <fullName evidence="2">Uncharacterized protein</fullName>
    </submittedName>
</protein>
<accession>A0A1Y2I0Q6</accession>
<sequence length="261" mass="29060">MPKLRTQRSTGTSSSSTTLPYARPCTTTAKSASQPSPPTSDGPPDILRFFSGSKPVPPGPGPGERVHDPSVYTALAAIPHWRRVLSNFDSTTPFSWRNHQWASIEHAFQGAKMGLVNQHAMAAFALDSTRDDRGEFAHIGVQSALVARNSRKLLVLPPTKVREWGQMSWQVMEEIAREKYRACELGKQVLRETRGAQLWHAGPRVAPVRFEHLERIRDELSVAQDTMEVAVGNEVEDRERRAAEELGHELFEPIASESEDS</sequence>
<dbReference type="SUPFAM" id="SSF143990">
    <property type="entry name" value="YbiA-like"/>
    <property type="match status" value="1"/>
</dbReference>
<dbReference type="InterPro" id="IPR037238">
    <property type="entry name" value="YbiA-like_sf"/>
</dbReference>
<keyword evidence="3" id="KW-1185">Reference proteome</keyword>
<dbReference type="EMBL" id="MCFL01000007">
    <property type="protein sequence ID" value="ORZ38982.1"/>
    <property type="molecule type" value="Genomic_DNA"/>
</dbReference>
<dbReference type="Proteomes" id="UP000193411">
    <property type="component" value="Unassembled WGS sequence"/>
</dbReference>
<gene>
    <name evidence="2" type="ORF">BCR44DRAFT_24703</name>
</gene>